<dbReference type="PANTHER" id="PTHR30204:SF85">
    <property type="entry name" value="MULTIDRUG-EFFLUX TRANSPORTER 2 REGULATOR"/>
    <property type="match status" value="1"/>
</dbReference>
<dbReference type="GO" id="GO:0003700">
    <property type="term" value="F:DNA-binding transcription factor activity"/>
    <property type="evidence" value="ECO:0007669"/>
    <property type="project" value="InterPro"/>
</dbReference>
<dbReference type="InterPro" id="IPR009061">
    <property type="entry name" value="DNA-bd_dom_put_sf"/>
</dbReference>
<evidence type="ECO:0000313" key="4">
    <source>
        <dbReference type="Proteomes" id="UP000438120"/>
    </source>
</evidence>
<keyword evidence="1" id="KW-0238">DNA-binding</keyword>
<dbReference type="AlphaFoldDB" id="A0A6A8MBN1"/>
<dbReference type="SUPFAM" id="SSF46955">
    <property type="entry name" value="Putative DNA-binding domain"/>
    <property type="match status" value="1"/>
</dbReference>
<sequence>MDYFTSGRFAKICSVTKKALYHYEKKGLLKPTLIRENGYRYYTLEQADRVATIRLLEGLGSSLDEIQAFFALTSLAEKDAYLHEQQAQVKEKLELFQKMAENLHFLDQKLHDYQKLGEGEAGHEQLPAEYYYVTAFQHNVILNPTTSGIKYGALVDDFAKPEKISRFFKATDPKSSNYVKPAGHYVYFYQTLTNDEIPAYGAKALTILQQQAKIVPPIYQEDFSSAVLNQDDLIIMKFSALVAD</sequence>
<dbReference type="InterPro" id="IPR047057">
    <property type="entry name" value="MerR_fam"/>
</dbReference>
<organism evidence="3 4">
    <name type="scientific">Lactobacillus porci</name>
    <dbReference type="NCBI Taxonomy" id="2012477"/>
    <lineage>
        <taxon>Bacteria</taxon>
        <taxon>Bacillati</taxon>
        <taxon>Bacillota</taxon>
        <taxon>Bacilli</taxon>
        <taxon>Lactobacillales</taxon>
        <taxon>Lactobacillaceae</taxon>
        <taxon>Lactobacillus</taxon>
    </lineage>
</organism>
<name>A0A6A8MBN1_9LACO</name>
<dbReference type="PANTHER" id="PTHR30204">
    <property type="entry name" value="REDOX-CYCLING DRUG-SENSING TRANSCRIPTIONAL ACTIVATOR SOXR"/>
    <property type="match status" value="1"/>
</dbReference>
<evidence type="ECO:0000256" key="1">
    <source>
        <dbReference type="ARBA" id="ARBA00023125"/>
    </source>
</evidence>
<dbReference type="InterPro" id="IPR000551">
    <property type="entry name" value="MerR-type_HTH_dom"/>
</dbReference>
<protein>
    <submittedName>
        <fullName evidence="3">MerR family transcriptional regulator</fullName>
    </submittedName>
</protein>
<evidence type="ECO:0000259" key="2">
    <source>
        <dbReference type="PROSITE" id="PS50937"/>
    </source>
</evidence>
<dbReference type="Proteomes" id="UP000438120">
    <property type="component" value="Unassembled WGS sequence"/>
</dbReference>
<evidence type="ECO:0000313" key="3">
    <source>
        <dbReference type="EMBL" id="MST86543.1"/>
    </source>
</evidence>
<accession>A0A6A8MBN1</accession>
<proteinExistence type="predicted"/>
<dbReference type="EMBL" id="VUMX01000004">
    <property type="protein sequence ID" value="MST86543.1"/>
    <property type="molecule type" value="Genomic_DNA"/>
</dbReference>
<comment type="caution">
    <text evidence="3">The sequence shown here is derived from an EMBL/GenBank/DDBJ whole genome shotgun (WGS) entry which is preliminary data.</text>
</comment>
<dbReference type="PROSITE" id="PS50937">
    <property type="entry name" value="HTH_MERR_2"/>
    <property type="match status" value="1"/>
</dbReference>
<gene>
    <name evidence="3" type="ORF">FYJ62_02515</name>
</gene>
<dbReference type="Pfam" id="PF13411">
    <property type="entry name" value="MerR_1"/>
    <property type="match status" value="1"/>
</dbReference>
<dbReference type="SMART" id="SM00422">
    <property type="entry name" value="HTH_MERR"/>
    <property type="match status" value="1"/>
</dbReference>
<feature type="domain" description="HTH merR-type" evidence="2">
    <location>
        <begin position="3"/>
        <end position="72"/>
    </location>
</feature>
<reference evidence="3 4" key="1">
    <citation type="submission" date="2019-08" db="EMBL/GenBank/DDBJ databases">
        <title>In-depth cultivation of the pig gut microbiome towards novel bacterial diversity and tailored functional studies.</title>
        <authorList>
            <person name="Wylensek D."/>
            <person name="Hitch T.C.A."/>
            <person name="Clavel T."/>
        </authorList>
    </citation>
    <scope>NUCLEOTIDE SEQUENCE [LARGE SCALE GENOMIC DNA]</scope>
    <source>
        <strain evidence="3 4">Bifido-178-WT-2B</strain>
    </source>
</reference>
<dbReference type="Gene3D" id="1.10.1660.10">
    <property type="match status" value="1"/>
</dbReference>
<dbReference type="RefSeq" id="WP_154547401.1">
    <property type="nucleotide sequence ID" value="NZ_VUMX01000004.1"/>
</dbReference>
<keyword evidence="4" id="KW-1185">Reference proteome</keyword>
<dbReference type="GO" id="GO:0003677">
    <property type="term" value="F:DNA binding"/>
    <property type="evidence" value="ECO:0007669"/>
    <property type="project" value="UniProtKB-KW"/>
</dbReference>
<dbReference type="OrthoDB" id="9773308at2"/>